<sequence>MMQLPYSFAKRHQILVILAIDPELPPTLLLTKVTPLSAINEAVRFLQQQGIRGVPIYESVSSDDFEKRMNAAYAGNTGESQHIAAGLEDHPDLDSLADSVPETEDLMDQQDDAPIIRLINALLSEAIRLNASDIHIETFEKRLVVRFRVDGELKEIITPKRQLAPLLVSRIKVMAKLDIAEKRVPQDGRISLRLAGREVDVRVSTLPSSFGERVVMRLLDKQAGRLNMTYLGLSDNDYSELKRLIHRPHGIILVTGPTGSGKTTTLYSALTDLNDQTRNILTAEDPIEFQLDGIGQTQVNNKVDMTFAKSLRAMLRQDPDVVMVGEIRDLETAEIAVQASLTGHLVLSTLHTNTAIGAVTRLQDMGVEPFLLSSSLIGVVAQRLVRTLCTHCHDWQLADPEQAKLFTEIGIQSVSEHIATNNTDDNPVDKAIKLPRAVGCDKCNQSGFKGRTAIYEVVPVDDALRRMIHSNTAEYELEEYARQKTPSIRADGLRKVIAGRTTLEEVLRVTKESALLEDALIV</sequence>
<dbReference type="SUPFAM" id="SSF160246">
    <property type="entry name" value="EspE N-terminal domain-like"/>
    <property type="match status" value="1"/>
</dbReference>
<evidence type="ECO:0000256" key="11">
    <source>
        <dbReference type="ARBA" id="ARBA00022840"/>
    </source>
</evidence>
<dbReference type="Gene3D" id="3.30.300.160">
    <property type="entry name" value="Type II secretion system, protein E, N-terminal domain"/>
    <property type="match status" value="1"/>
</dbReference>
<dbReference type="InterPro" id="IPR027417">
    <property type="entry name" value="P-loop_NTPase"/>
</dbReference>
<evidence type="ECO:0000256" key="15">
    <source>
        <dbReference type="ARBA" id="ARBA00034006"/>
    </source>
</evidence>
<dbReference type="InterPro" id="IPR037257">
    <property type="entry name" value="T2SS_E_N_sf"/>
</dbReference>
<organism evidence="18 19">
    <name type="scientific">Psychrobacter glacincola</name>
    <dbReference type="NCBI Taxonomy" id="56810"/>
    <lineage>
        <taxon>Bacteria</taxon>
        <taxon>Pseudomonadati</taxon>
        <taxon>Pseudomonadota</taxon>
        <taxon>Gammaproteobacteria</taxon>
        <taxon>Moraxellales</taxon>
        <taxon>Moraxellaceae</taxon>
        <taxon>Psychrobacter</taxon>
    </lineage>
</organism>
<dbReference type="Proteomes" id="UP001596264">
    <property type="component" value="Unassembled WGS sequence"/>
</dbReference>
<comment type="catalytic activity">
    <reaction evidence="15">
        <text>ATP + H2O + cellular proteinSide 1 = ADP + phosphate + cellular proteinSide 2.</text>
        <dbReference type="EC" id="7.4.2.8"/>
    </reaction>
</comment>
<dbReference type="PANTHER" id="PTHR30258">
    <property type="entry name" value="TYPE II SECRETION SYSTEM PROTEIN GSPE-RELATED"/>
    <property type="match status" value="1"/>
</dbReference>
<accession>A0ABW1W742</accession>
<keyword evidence="12 16" id="KW-0653">Protein transport</keyword>
<feature type="domain" description="Bacterial type II secretion system protein E" evidence="17">
    <location>
        <begin position="315"/>
        <end position="329"/>
    </location>
</feature>
<evidence type="ECO:0000256" key="5">
    <source>
        <dbReference type="ARBA" id="ARBA00022448"/>
    </source>
</evidence>
<dbReference type="CDD" id="cd01129">
    <property type="entry name" value="PulE-GspE-like"/>
    <property type="match status" value="1"/>
</dbReference>
<protein>
    <recommendedName>
        <fullName evidence="16">Type II secretion system protein E</fullName>
        <shortName evidence="16">T2SS protein E</shortName>
    </recommendedName>
    <alternativeName>
        <fullName evidence="16">Type II traffic warden ATPase</fullName>
    </alternativeName>
</protein>
<evidence type="ECO:0000256" key="16">
    <source>
        <dbReference type="RuleBase" id="RU366070"/>
    </source>
</evidence>
<evidence type="ECO:0000256" key="3">
    <source>
        <dbReference type="ARBA" id="ARBA00004533"/>
    </source>
</evidence>
<keyword evidence="8" id="KW-0479">Metal-binding</keyword>
<dbReference type="InterPro" id="IPR054757">
    <property type="entry name" value="GSPE_N1E"/>
</dbReference>
<evidence type="ECO:0000256" key="14">
    <source>
        <dbReference type="ARBA" id="ARBA00023136"/>
    </source>
</evidence>
<dbReference type="Gene3D" id="3.30.450.90">
    <property type="match status" value="1"/>
</dbReference>
<reference evidence="19" key="1">
    <citation type="journal article" date="2019" name="Int. J. Syst. Evol. Microbiol.">
        <title>The Global Catalogue of Microorganisms (GCM) 10K type strain sequencing project: providing services to taxonomists for standard genome sequencing and annotation.</title>
        <authorList>
            <consortium name="The Broad Institute Genomics Platform"/>
            <consortium name="The Broad Institute Genome Sequencing Center for Infectious Disease"/>
            <person name="Wu L."/>
            <person name="Ma J."/>
        </authorList>
    </citation>
    <scope>NUCLEOTIDE SEQUENCE [LARGE SCALE GENOMIC DNA]</scope>
    <source>
        <strain evidence="19">CCM 2050</strain>
    </source>
</reference>
<keyword evidence="13" id="KW-1278">Translocase</keyword>
<dbReference type="RefSeq" id="WP_201563378.1">
    <property type="nucleotide sequence ID" value="NZ_CAJGZK010000014.1"/>
</dbReference>
<evidence type="ECO:0000256" key="13">
    <source>
        <dbReference type="ARBA" id="ARBA00022967"/>
    </source>
</evidence>
<comment type="cofactor">
    <cofactor evidence="1">
        <name>Zn(2+)</name>
        <dbReference type="ChEBI" id="CHEBI:29105"/>
    </cofactor>
</comment>
<evidence type="ECO:0000256" key="7">
    <source>
        <dbReference type="ARBA" id="ARBA00022519"/>
    </source>
</evidence>
<evidence type="ECO:0000256" key="12">
    <source>
        <dbReference type="ARBA" id="ARBA00022927"/>
    </source>
</evidence>
<keyword evidence="19" id="KW-1185">Reference proteome</keyword>
<dbReference type="InterPro" id="IPR001482">
    <property type="entry name" value="T2SS/T4SS_dom"/>
</dbReference>
<keyword evidence="11 16" id="KW-0067">ATP-binding</keyword>
<evidence type="ECO:0000256" key="2">
    <source>
        <dbReference type="ARBA" id="ARBA00003288"/>
    </source>
</evidence>
<evidence type="ECO:0000256" key="4">
    <source>
        <dbReference type="ARBA" id="ARBA00006611"/>
    </source>
</evidence>
<name>A0ABW1W742_9GAMM</name>
<comment type="caution">
    <text evidence="18">The sequence shown here is derived from an EMBL/GenBank/DDBJ whole genome shotgun (WGS) entry which is preliminary data.</text>
</comment>
<evidence type="ECO:0000259" key="17">
    <source>
        <dbReference type="PROSITE" id="PS00662"/>
    </source>
</evidence>
<comment type="similarity">
    <text evidence="4 16">Belongs to the GSP E family.</text>
</comment>
<keyword evidence="7" id="KW-0997">Cell inner membrane</keyword>
<gene>
    <name evidence="18" type="primary">gspE</name>
    <name evidence="18" type="ORF">ACFP58_03360</name>
</gene>
<dbReference type="Pfam" id="PF00437">
    <property type="entry name" value="T2SSE"/>
    <property type="match status" value="1"/>
</dbReference>
<keyword evidence="10" id="KW-0862">Zinc</keyword>
<comment type="subcellular location">
    <subcellularLocation>
        <location evidence="3 16">Cell inner membrane</location>
    </subcellularLocation>
</comment>
<dbReference type="PANTHER" id="PTHR30258:SF27">
    <property type="entry name" value="BACTERIOPHAGE ADSORPTION PROTEIN B-RELATED"/>
    <property type="match status" value="1"/>
</dbReference>
<keyword evidence="6" id="KW-1003">Cell membrane</keyword>
<evidence type="ECO:0000313" key="18">
    <source>
        <dbReference type="EMBL" id="MFC6380513.1"/>
    </source>
</evidence>
<keyword evidence="5 16" id="KW-0813">Transport</keyword>
<dbReference type="PROSITE" id="PS00662">
    <property type="entry name" value="T2SP_E"/>
    <property type="match status" value="1"/>
</dbReference>
<evidence type="ECO:0000256" key="1">
    <source>
        <dbReference type="ARBA" id="ARBA00001947"/>
    </source>
</evidence>
<evidence type="ECO:0000256" key="6">
    <source>
        <dbReference type="ARBA" id="ARBA00022475"/>
    </source>
</evidence>
<evidence type="ECO:0000256" key="9">
    <source>
        <dbReference type="ARBA" id="ARBA00022741"/>
    </source>
</evidence>
<evidence type="ECO:0000256" key="10">
    <source>
        <dbReference type="ARBA" id="ARBA00022833"/>
    </source>
</evidence>
<dbReference type="NCBIfam" id="TIGR02533">
    <property type="entry name" value="type_II_gspE"/>
    <property type="match status" value="1"/>
</dbReference>
<comment type="function">
    <text evidence="2 16">ATPase component of the type II secretion system required for the energy-dependent secretion of extracellular factors such as proteases and toxins from the periplasm. Acts as a molecular motor to provide the energy that is required for assembly of the pseudopilus and the extrusion of substrates generated in the cytoplasm.</text>
</comment>
<dbReference type="SMART" id="SM00382">
    <property type="entry name" value="AAA"/>
    <property type="match status" value="1"/>
</dbReference>
<dbReference type="InterPro" id="IPR013369">
    <property type="entry name" value="T2SS_GspE"/>
</dbReference>
<evidence type="ECO:0000256" key="8">
    <source>
        <dbReference type="ARBA" id="ARBA00022723"/>
    </source>
</evidence>
<proteinExistence type="inferred from homology"/>
<keyword evidence="14" id="KW-0472">Membrane</keyword>
<dbReference type="InterPro" id="IPR003593">
    <property type="entry name" value="AAA+_ATPase"/>
</dbReference>
<dbReference type="EMBL" id="JBHSTZ010000008">
    <property type="protein sequence ID" value="MFC6380513.1"/>
    <property type="molecule type" value="Genomic_DNA"/>
</dbReference>
<dbReference type="Pfam" id="PF22341">
    <property type="entry name" value="GSPE_N1E"/>
    <property type="match status" value="1"/>
</dbReference>
<evidence type="ECO:0000313" key="19">
    <source>
        <dbReference type="Proteomes" id="UP001596264"/>
    </source>
</evidence>
<dbReference type="Gene3D" id="3.40.50.300">
    <property type="entry name" value="P-loop containing nucleotide triphosphate hydrolases"/>
    <property type="match status" value="1"/>
</dbReference>
<keyword evidence="9 16" id="KW-0547">Nucleotide-binding</keyword>
<dbReference type="SUPFAM" id="SSF52540">
    <property type="entry name" value="P-loop containing nucleoside triphosphate hydrolases"/>
    <property type="match status" value="1"/>
</dbReference>